<feature type="domain" description="Isochorismatase-like" evidence="8">
    <location>
        <begin position="3"/>
        <end position="204"/>
    </location>
</feature>
<dbReference type="GO" id="GO:0005777">
    <property type="term" value="C:peroxisome"/>
    <property type="evidence" value="ECO:0007669"/>
    <property type="project" value="EnsemblFungi"/>
</dbReference>
<accession>H2AX61</accession>
<evidence type="ECO:0000256" key="1">
    <source>
        <dbReference type="ARBA" id="ARBA00006336"/>
    </source>
</evidence>
<dbReference type="InterPro" id="IPR052347">
    <property type="entry name" value="Isochorismatase_Nicotinamidase"/>
</dbReference>
<dbReference type="STRING" id="1071382.H2AX61"/>
<dbReference type="EMBL" id="HE650826">
    <property type="protein sequence ID" value="CCF58961.1"/>
    <property type="molecule type" value="Genomic_DNA"/>
</dbReference>
<gene>
    <name evidence="9" type="primary">KAFR0F03650</name>
    <name evidence="9" type="ORF">KAFR_0F03650</name>
</gene>
<dbReference type="AlphaFoldDB" id="H2AX61"/>
<organism evidence="9 10">
    <name type="scientific">Kazachstania africana (strain ATCC 22294 / BCRC 22015 / CBS 2517 / CECT 1963 / NBRC 1671 / NRRL Y-8276)</name>
    <name type="common">Yeast</name>
    <name type="synonym">Kluyveromyces africanus</name>
    <dbReference type="NCBI Taxonomy" id="1071382"/>
    <lineage>
        <taxon>Eukaryota</taxon>
        <taxon>Fungi</taxon>
        <taxon>Dikarya</taxon>
        <taxon>Ascomycota</taxon>
        <taxon>Saccharomycotina</taxon>
        <taxon>Saccharomycetes</taxon>
        <taxon>Saccharomycetales</taxon>
        <taxon>Saccharomycetaceae</taxon>
        <taxon>Kazachstania</taxon>
    </lineage>
</organism>
<dbReference type="Gene3D" id="3.40.50.850">
    <property type="entry name" value="Isochorismatase-like"/>
    <property type="match status" value="1"/>
</dbReference>
<dbReference type="GO" id="GO:0005634">
    <property type="term" value="C:nucleus"/>
    <property type="evidence" value="ECO:0007669"/>
    <property type="project" value="EnsemblFungi"/>
</dbReference>
<dbReference type="KEGG" id="kaf:KAFR_0F03650"/>
<dbReference type="GO" id="GO:0000183">
    <property type="term" value="P:rDNA heterochromatin formation"/>
    <property type="evidence" value="ECO:0007669"/>
    <property type="project" value="EnsemblFungi"/>
</dbReference>
<dbReference type="SUPFAM" id="SSF52499">
    <property type="entry name" value="Isochorismatase-like hydrolases"/>
    <property type="match status" value="1"/>
</dbReference>
<evidence type="ECO:0000256" key="3">
    <source>
        <dbReference type="ARBA" id="ARBA00022723"/>
    </source>
</evidence>
<dbReference type="InterPro" id="IPR000868">
    <property type="entry name" value="Isochorismatase-like_dom"/>
</dbReference>
<dbReference type="GO" id="GO:0046872">
    <property type="term" value="F:metal ion binding"/>
    <property type="evidence" value="ECO:0007669"/>
    <property type="project" value="UniProtKB-KW"/>
</dbReference>
<dbReference type="Proteomes" id="UP000005220">
    <property type="component" value="Chromosome 6"/>
</dbReference>
<keyword evidence="10" id="KW-1185">Reference proteome</keyword>
<dbReference type="PANTHER" id="PTHR11080:SF2">
    <property type="entry name" value="LD05707P"/>
    <property type="match status" value="1"/>
</dbReference>
<dbReference type="eggNOG" id="KOG4003">
    <property type="taxonomic scope" value="Eukaryota"/>
</dbReference>
<reference evidence="9 10" key="1">
    <citation type="journal article" date="2011" name="Proc. Natl. Acad. Sci. U.S.A.">
        <title>Evolutionary erosion of yeast sex chromosomes by mating-type switching accidents.</title>
        <authorList>
            <person name="Gordon J.L."/>
            <person name="Armisen D."/>
            <person name="Proux-Wera E."/>
            <person name="Oheigeartaigh S.S."/>
            <person name="Byrne K.P."/>
            <person name="Wolfe K.H."/>
        </authorList>
    </citation>
    <scope>NUCLEOTIDE SEQUENCE [LARGE SCALE GENOMIC DNA]</scope>
    <source>
        <strain evidence="10">ATCC 22294 / BCRC 22015 / CBS 2517 / CECT 1963 / NBRC 1671 / NRRL Y-8276</strain>
    </source>
</reference>
<sequence length="220" mass="25363">MKALLVIDVQNDFLPPNGSLAVADGDKIVHPIIKLMHDESQDWHRIVFTRDWHPKNHISFAKNHGLPDFSKFNYKSPRRPSQPLDTPAETKEATLWPVHCIQNTRGSQLADALLKEVEHNHHKIVDKGYLSDREYYSAFNDIWNFHRTELNDYLQKHHITQVYIVGLALDFCVKNTAMSAASLGYETFIMEDYCKPIDSSEAAMKALHEDLTENYGIKFI</sequence>
<evidence type="ECO:0000256" key="2">
    <source>
        <dbReference type="ARBA" id="ARBA00022642"/>
    </source>
</evidence>
<dbReference type="CDD" id="cd01011">
    <property type="entry name" value="nicotinamidase"/>
    <property type="match status" value="1"/>
</dbReference>
<dbReference type="GO" id="GO:0000781">
    <property type="term" value="C:chromosome, telomeric region"/>
    <property type="evidence" value="ECO:0007669"/>
    <property type="project" value="GOC"/>
</dbReference>
<dbReference type="HOGENOM" id="CLU_068979_13_0_1"/>
<keyword evidence="2" id="KW-0662">Pyridine nucleotide biosynthesis</keyword>
<dbReference type="GO" id="GO:0031509">
    <property type="term" value="P:subtelomeric heterochromatin formation"/>
    <property type="evidence" value="ECO:0007669"/>
    <property type="project" value="EnsemblFungi"/>
</dbReference>
<dbReference type="InterPro" id="IPR036380">
    <property type="entry name" value="Isochorismatase-like_sf"/>
</dbReference>
<dbReference type="PANTHER" id="PTHR11080">
    <property type="entry name" value="PYRAZINAMIDASE/NICOTINAMIDASE"/>
    <property type="match status" value="1"/>
</dbReference>
<evidence type="ECO:0000256" key="6">
    <source>
        <dbReference type="ARBA" id="ARBA00039017"/>
    </source>
</evidence>
<dbReference type="RefSeq" id="XP_003958096.1">
    <property type="nucleotide sequence ID" value="XM_003958047.1"/>
</dbReference>
<name>H2AX61_KAZAF</name>
<dbReference type="GO" id="GO:0008936">
    <property type="term" value="F:nicotinamidase activity"/>
    <property type="evidence" value="ECO:0007669"/>
    <property type="project" value="UniProtKB-EC"/>
</dbReference>
<evidence type="ECO:0000256" key="7">
    <source>
        <dbReference type="ARBA" id="ARBA00043224"/>
    </source>
</evidence>
<keyword evidence="4" id="KW-0378">Hydrolase</keyword>
<proteinExistence type="inferred from homology"/>
<evidence type="ECO:0000313" key="10">
    <source>
        <dbReference type="Proteomes" id="UP000005220"/>
    </source>
</evidence>
<dbReference type="GO" id="GO:0019358">
    <property type="term" value="P:nicotinate nucleotide salvage"/>
    <property type="evidence" value="ECO:0007669"/>
    <property type="project" value="EnsemblFungi"/>
</dbReference>
<dbReference type="GeneID" id="13884429"/>
<protein>
    <recommendedName>
        <fullName evidence="6">nicotinamidase</fullName>
        <ecNumber evidence="6">3.5.1.19</ecNumber>
    </recommendedName>
    <alternativeName>
        <fullName evidence="7">Nicotinamide deamidase</fullName>
    </alternativeName>
</protein>
<dbReference type="Pfam" id="PF00857">
    <property type="entry name" value="Isochorismatase"/>
    <property type="match status" value="1"/>
</dbReference>
<dbReference type="EC" id="3.5.1.19" evidence="6"/>
<keyword evidence="3" id="KW-0479">Metal-binding</keyword>
<dbReference type="GO" id="GO:1904524">
    <property type="term" value="P:negative regulation of DNA amplification"/>
    <property type="evidence" value="ECO:0007669"/>
    <property type="project" value="EnsemblFungi"/>
</dbReference>
<comment type="similarity">
    <text evidence="1">Belongs to the isochorismatase family.</text>
</comment>
<dbReference type="OrthoDB" id="3341310at2759"/>
<dbReference type="FunCoup" id="H2AX61">
    <property type="interactions" value="474"/>
</dbReference>
<evidence type="ECO:0000256" key="4">
    <source>
        <dbReference type="ARBA" id="ARBA00022801"/>
    </source>
</evidence>
<evidence type="ECO:0000313" key="9">
    <source>
        <dbReference type="EMBL" id="CCF58961.1"/>
    </source>
</evidence>
<dbReference type="InParanoid" id="H2AX61"/>
<evidence type="ECO:0000256" key="5">
    <source>
        <dbReference type="ARBA" id="ARBA00037900"/>
    </source>
</evidence>
<comment type="pathway">
    <text evidence="5">Cofactor biosynthesis; nicotinate biosynthesis; nicotinate from nicotinamide: step 1/1.</text>
</comment>
<evidence type="ECO:0000259" key="8">
    <source>
        <dbReference type="Pfam" id="PF00857"/>
    </source>
</evidence>